<feature type="transmembrane region" description="Helical" evidence="7">
    <location>
        <begin position="307"/>
        <end position="332"/>
    </location>
</feature>
<evidence type="ECO:0000313" key="10">
    <source>
        <dbReference type="Proteomes" id="UP000568888"/>
    </source>
</evidence>
<sequence>MTRRRWLTHIVLRALVHRRGRTLLLLAVLTLASSLATALGLVSASMRARVAEETKKYGANLVIMPESARVEVGSGGLRFGAIGDPAYLSQDQVLAALAKSGVKGNYSWHLKGTLTLKGVQIPCEGVDFAQVRRISPWWQVAGDWPREGEVLGGSDLTPRYHIHTGDLFDFAGGEGNLRVRVAGVVSTGGDEDGTLFIDLKELQRQMGRPGQVSQVRLLADTVQGSLQDQAALLQRHLPGAVVKELRQVGRTSEDLLGKVQLLMLLVTAVVLVTAGSSVAGTMSTTVLERGKEIGLMKAMGGSRWDLLTIFSVEALLLGVGAGAGGFLLGGLIAKFVARSVFAADAALRPEFFPVAIGVSLLLALAGSVGPLLSVFRLDPVQSLRGE</sequence>
<keyword evidence="2" id="KW-1003">Cell membrane</keyword>
<comment type="subcellular location">
    <subcellularLocation>
        <location evidence="1">Cell membrane</location>
        <topology evidence="1">Multi-pass membrane protein</topology>
    </subcellularLocation>
</comment>
<dbReference type="Pfam" id="PF02687">
    <property type="entry name" value="FtsX"/>
    <property type="match status" value="1"/>
</dbReference>
<dbReference type="GO" id="GO:0022857">
    <property type="term" value="F:transmembrane transporter activity"/>
    <property type="evidence" value="ECO:0007669"/>
    <property type="project" value="TreeGrafter"/>
</dbReference>
<dbReference type="Proteomes" id="UP000568888">
    <property type="component" value="Unassembled WGS sequence"/>
</dbReference>
<evidence type="ECO:0000259" key="8">
    <source>
        <dbReference type="Pfam" id="PF02687"/>
    </source>
</evidence>
<dbReference type="EMBL" id="BLXY01000021">
    <property type="protein sequence ID" value="GFO66291.1"/>
    <property type="molecule type" value="Genomic_DNA"/>
</dbReference>
<evidence type="ECO:0000256" key="6">
    <source>
        <dbReference type="ARBA" id="ARBA00038076"/>
    </source>
</evidence>
<dbReference type="RefSeq" id="WP_183351134.1">
    <property type="nucleotide sequence ID" value="NZ_BLXY01000021.1"/>
</dbReference>
<evidence type="ECO:0000256" key="2">
    <source>
        <dbReference type="ARBA" id="ARBA00022475"/>
    </source>
</evidence>
<feature type="transmembrane region" description="Helical" evidence="7">
    <location>
        <begin position="352"/>
        <end position="375"/>
    </location>
</feature>
<evidence type="ECO:0000256" key="5">
    <source>
        <dbReference type="ARBA" id="ARBA00023136"/>
    </source>
</evidence>
<evidence type="ECO:0000256" key="3">
    <source>
        <dbReference type="ARBA" id="ARBA00022692"/>
    </source>
</evidence>
<dbReference type="InterPro" id="IPR050250">
    <property type="entry name" value="Macrolide_Exporter_MacB"/>
</dbReference>
<organism evidence="9 10">
    <name type="scientific">Geomonas paludis</name>
    <dbReference type="NCBI Taxonomy" id="2740185"/>
    <lineage>
        <taxon>Bacteria</taxon>
        <taxon>Pseudomonadati</taxon>
        <taxon>Thermodesulfobacteriota</taxon>
        <taxon>Desulfuromonadia</taxon>
        <taxon>Geobacterales</taxon>
        <taxon>Geobacteraceae</taxon>
        <taxon>Geomonas</taxon>
    </lineage>
</organism>
<dbReference type="PANTHER" id="PTHR30572">
    <property type="entry name" value="MEMBRANE COMPONENT OF TRANSPORTER-RELATED"/>
    <property type="match status" value="1"/>
</dbReference>
<accession>A0A6V8N1L7</accession>
<dbReference type="InterPro" id="IPR003838">
    <property type="entry name" value="ABC3_permease_C"/>
</dbReference>
<dbReference type="AlphaFoldDB" id="A0A6V8N1L7"/>
<evidence type="ECO:0000313" key="9">
    <source>
        <dbReference type="EMBL" id="GFO66291.1"/>
    </source>
</evidence>
<comment type="similarity">
    <text evidence="6">Belongs to the ABC-4 integral membrane protein family.</text>
</comment>
<keyword evidence="5 7" id="KW-0472">Membrane</keyword>
<protein>
    <submittedName>
        <fullName evidence="9">ABC transporter permease</fullName>
    </submittedName>
</protein>
<gene>
    <name evidence="9" type="ORF">GMPD_42100</name>
</gene>
<keyword evidence="3 7" id="KW-0812">Transmembrane</keyword>
<dbReference type="PANTHER" id="PTHR30572:SF4">
    <property type="entry name" value="ABC TRANSPORTER PERMEASE YTRF"/>
    <property type="match status" value="1"/>
</dbReference>
<dbReference type="GO" id="GO:0005886">
    <property type="term" value="C:plasma membrane"/>
    <property type="evidence" value="ECO:0007669"/>
    <property type="project" value="UniProtKB-SubCell"/>
</dbReference>
<reference evidence="10" key="1">
    <citation type="submission" date="2020-06" db="EMBL/GenBank/DDBJ databases">
        <title>Draft genomic sequecing of Geomonas sp. Red736.</title>
        <authorList>
            <person name="Itoh H."/>
            <person name="Xu Z.X."/>
            <person name="Ushijima N."/>
            <person name="Masuda Y."/>
            <person name="Shiratori Y."/>
            <person name="Senoo K."/>
        </authorList>
    </citation>
    <scope>NUCLEOTIDE SEQUENCE [LARGE SCALE GENOMIC DNA]</scope>
    <source>
        <strain evidence="10">Red736</strain>
    </source>
</reference>
<proteinExistence type="inferred from homology"/>
<feature type="transmembrane region" description="Helical" evidence="7">
    <location>
        <begin position="261"/>
        <end position="287"/>
    </location>
</feature>
<comment type="caution">
    <text evidence="9">The sequence shown here is derived from an EMBL/GenBank/DDBJ whole genome shotgun (WGS) entry which is preliminary data.</text>
</comment>
<evidence type="ECO:0000256" key="7">
    <source>
        <dbReference type="SAM" id="Phobius"/>
    </source>
</evidence>
<evidence type="ECO:0000256" key="4">
    <source>
        <dbReference type="ARBA" id="ARBA00022989"/>
    </source>
</evidence>
<keyword evidence="4 7" id="KW-1133">Transmembrane helix</keyword>
<name>A0A6V8N1L7_9BACT</name>
<evidence type="ECO:0000256" key="1">
    <source>
        <dbReference type="ARBA" id="ARBA00004651"/>
    </source>
</evidence>
<feature type="domain" description="ABC3 transporter permease C-terminal" evidence="8">
    <location>
        <begin position="265"/>
        <end position="379"/>
    </location>
</feature>